<gene>
    <name evidence="9" type="ORF">MSPICULIGERA_LOCUS16953</name>
</gene>
<dbReference type="AlphaFoldDB" id="A0AA36D130"/>
<comment type="similarity">
    <text evidence="2">Belongs to the HEXIM family.</text>
</comment>
<evidence type="ECO:0000313" key="10">
    <source>
        <dbReference type="Proteomes" id="UP001177023"/>
    </source>
</evidence>
<dbReference type="EMBL" id="CATQJA010002654">
    <property type="protein sequence ID" value="CAJ0578711.1"/>
    <property type="molecule type" value="Genomic_DNA"/>
</dbReference>
<keyword evidence="6" id="KW-0804">Transcription</keyword>
<feature type="compositionally biased region" description="Acidic residues" evidence="8">
    <location>
        <begin position="125"/>
        <end position="135"/>
    </location>
</feature>
<keyword evidence="10" id="KW-1185">Reference proteome</keyword>
<evidence type="ECO:0000256" key="8">
    <source>
        <dbReference type="SAM" id="MobiDB-lite"/>
    </source>
</evidence>
<keyword evidence="7" id="KW-0539">Nucleus</keyword>
<feature type="region of interest" description="Disordered" evidence="8">
    <location>
        <begin position="94"/>
        <end position="152"/>
    </location>
</feature>
<evidence type="ECO:0000256" key="3">
    <source>
        <dbReference type="ARBA" id="ARBA00022491"/>
    </source>
</evidence>
<feature type="compositionally biased region" description="Polar residues" evidence="8">
    <location>
        <begin position="21"/>
        <end position="34"/>
    </location>
</feature>
<dbReference type="PANTHER" id="PTHR13469:SF8">
    <property type="entry name" value="HEXIM P-TEFB COMPLEX SUBUNIT 1"/>
    <property type="match status" value="1"/>
</dbReference>
<evidence type="ECO:0000256" key="6">
    <source>
        <dbReference type="ARBA" id="ARBA00023163"/>
    </source>
</evidence>
<accession>A0AA36D130</accession>
<protein>
    <submittedName>
        <fullName evidence="9">Uncharacterized protein</fullName>
    </submittedName>
</protein>
<comment type="caution">
    <text evidence="9">The sequence shown here is derived from an EMBL/GenBank/DDBJ whole genome shotgun (WGS) entry which is preliminary data.</text>
</comment>
<organism evidence="9 10">
    <name type="scientific">Mesorhabditis spiculigera</name>
    <dbReference type="NCBI Taxonomy" id="96644"/>
    <lineage>
        <taxon>Eukaryota</taxon>
        <taxon>Metazoa</taxon>
        <taxon>Ecdysozoa</taxon>
        <taxon>Nematoda</taxon>
        <taxon>Chromadorea</taxon>
        <taxon>Rhabditida</taxon>
        <taxon>Rhabditina</taxon>
        <taxon>Rhabditomorpha</taxon>
        <taxon>Rhabditoidea</taxon>
        <taxon>Rhabditidae</taxon>
        <taxon>Mesorhabditinae</taxon>
        <taxon>Mesorhabditis</taxon>
    </lineage>
</organism>
<evidence type="ECO:0000256" key="5">
    <source>
        <dbReference type="ARBA" id="ARBA00023054"/>
    </source>
</evidence>
<sequence>MVSSATVTQLYRTADPEANMPSETNDVDLTTNGIDASKKKMRRRRSMKRPKPCDEEEDDVPELRRSTRLSAQGAMAPYNSNHFLIEDLYERTVTDQNGHGSETSQSSEKGANGLDGSNCSTAGQDDIDCDEEDFEQALQDMDAEKATGMNRDELTRELVNASKDNRKIVDELERVKDENGRLKNILKKYGLPEDGQDKAS</sequence>
<keyword evidence="4" id="KW-0805">Transcription regulation</keyword>
<feature type="compositionally biased region" description="Polar residues" evidence="8">
    <location>
        <begin position="94"/>
        <end position="123"/>
    </location>
</feature>
<proteinExistence type="inferred from homology"/>
<evidence type="ECO:0000256" key="7">
    <source>
        <dbReference type="ARBA" id="ARBA00023242"/>
    </source>
</evidence>
<feature type="compositionally biased region" description="Basic and acidic residues" evidence="8">
    <location>
        <begin position="142"/>
        <end position="152"/>
    </location>
</feature>
<comment type="subcellular location">
    <subcellularLocation>
        <location evidence="1">Nucleus</location>
    </subcellularLocation>
</comment>
<dbReference type="InterPro" id="IPR024872">
    <property type="entry name" value="HEXIM"/>
</dbReference>
<dbReference type="PANTHER" id="PTHR13469">
    <property type="entry name" value="HEXAMETHYLENE BISACETAMIDE INDUCIBLE 1"/>
    <property type="match status" value="1"/>
</dbReference>
<evidence type="ECO:0000256" key="2">
    <source>
        <dbReference type="ARBA" id="ARBA00008409"/>
    </source>
</evidence>
<evidence type="ECO:0000256" key="1">
    <source>
        <dbReference type="ARBA" id="ARBA00004123"/>
    </source>
</evidence>
<dbReference type="GO" id="GO:0097322">
    <property type="term" value="F:7SK snRNA binding"/>
    <property type="evidence" value="ECO:0007669"/>
    <property type="project" value="TreeGrafter"/>
</dbReference>
<name>A0AA36D130_9BILA</name>
<dbReference type="GO" id="GO:0005737">
    <property type="term" value="C:cytoplasm"/>
    <property type="evidence" value="ECO:0007669"/>
    <property type="project" value="InterPro"/>
</dbReference>
<keyword evidence="3" id="KW-0678">Repressor</keyword>
<evidence type="ECO:0000256" key="4">
    <source>
        <dbReference type="ARBA" id="ARBA00023015"/>
    </source>
</evidence>
<feature type="region of interest" description="Disordered" evidence="8">
    <location>
        <begin position="1"/>
        <end position="76"/>
    </location>
</feature>
<keyword evidence="5" id="KW-0175">Coiled coil</keyword>
<dbReference type="Proteomes" id="UP001177023">
    <property type="component" value="Unassembled WGS sequence"/>
</dbReference>
<feature type="non-terminal residue" evidence="9">
    <location>
        <position position="200"/>
    </location>
</feature>
<dbReference type="GO" id="GO:0005654">
    <property type="term" value="C:nucleoplasm"/>
    <property type="evidence" value="ECO:0007669"/>
    <property type="project" value="TreeGrafter"/>
</dbReference>
<feature type="compositionally biased region" description="Basic residues" evidence="8">
    <location>
        <begin position="39"/>
        <end position="50"/>
    </location>
</feature>
<dbReference type="Pfam" id="PF15313">
    <property type="entry name" value="HEXIM"/>
    <property type="match status" value="1"/>
</dbReference>
<evidence type="ECO:0000313" key="9">
    <source>
        <dbReference type="EMBL" id="CAJ0578711.1"/>
    </source>
</evidence>
<reference evidence="9" key="1">
    <citation type="submission" date="2023-06" db="EMBL/GenBank/DDBJ databases">
        <authorList>
            <person name="Delattre M."/>
        </authorList>
    </citation>
    <scope>NUCLEOTIDE SEQUENCE</scope>
    <source>
        <strain evidence="9">AF72</strain>
    </source>
</reference>
<dbReference type="GO" id="GO:0000122">
    <property type="term" value="P:negative regulation of transcription by RNA polymerase II"/>
    <property type="evidence" value="ECO:0007669"/>
    <property type="project" value="InterPro"/>
</dbReference>
<feature type="compositionally biased region" description="Polar residues" evidence="8">
    <location>
        <begin position="1"/>
        <end position="11"/>
    </location>
</feature>
<dbReference type="GO" id="GO:0004861">
    <property type="term" value="F:cyclin-dependent protein serine/threonine kinase inhibitor activity"/>
    <property type="evidence" value="ECO:0007669"/>
    <property type="project" value="InterPro"/>
</dbReference>